<evidence type="ECO:0000313" key="2">
    <source>
        <dbReference type="EMBL" id="GIM74515.1"/>
    </source>
</evidence>
<dbReference type="SUPFAM" id="SSF52200">
    <property type="entry name" value="Toll/Interleukin receptor TIR domain"/>
    <property type="match status" value="2"/>
</dbReference>
<proteinExistence type="predicted"/>
<dbReference type="Pfam" id="PF13676">
    <property type="entry name" value="TIR_2"/>
    <property type="match status" value="2"/>
</dbReference>
<dbReference type="InterPro" id="IPR035897">
    <property type="entry name" value="Toll_tir_struct_dom_sf"/>
</dbReference>
<dbReference type="SUPFAM" id="SSF52540">
    <property type="entry name" value="P-loop containing nucleoside triphosphate hydrolases"/>
    <property type="match status" value="2"/>
</dbReference>
<dbReference type="SMART" id="SM00382">
    <property type="entry name" value="AAA"/>
    <property type="match status" value="2"/>
</dbReference>
<sequence length="1608" mass="175395">MGACRTSDHDLHTVTLVGVRPEPSLTLLGALQILGDAGLPGIDRLDTVLGEPVIGSYGHAGPPAHVTIRDTLLGWLEPGNSTTTSLTAAIAGLPNVVSAARGARRHRLVTSAHTVIAAASFFEALAGGAGGRLLADEYRRRLSVPGKSELQQLRGFLHRAEVPAPSITRGFAENASAVTGWLAELAGRTQPLFGGLTGYPFFDATAVAANASRRYLAHYLDVSTTVPELVVWLHIDHRATELDHLATLLRRRTPTGRHVSDLGRLIHQANNARAWEPVGAQAAAGQDGDNAFPPLAATFIVPGYRAERTDGRSRISEEKWWRRAPPLDDLESIVTNHLRSPGATRQPTLVLGGPGAGKSALLTMIAVWLPPGGYTVIRVPLRAVDPSATVLAQIEQSLAATAYGPVTWLHLIEQTGGTLPVILVDGLDEMMQATGAARSDYLVDIAQFQQTEHDAGRPVAVIVTSRTVMASHVRVPAHSLVLRLDPFSDDKIASWLSAWNTASLSTIGARRYRPLTMPEVTRYGELARTPLILTMLAMNAAHGELPAPTGEVAASYDWLIQSFVRRELASGGASGAVQDDHRAVSTEMYRLSMVAFAAFNRGRDWATEDEINTDLSALSPAPPAPGYPGFGRLLDQAASLTGRFFFSVGTHDNRSAVASRTYQFLHVSLRDYLVALTIHESLAEAAEGWRHHSARRYQPDAQSPYALLSFELLHTRRTALDFLISFAASRSGNPENLVAVLTNWFDAAEHGAGSRFEQYVPQSLARPVRQARYAANILTITDIYTDRQTADVLRRRWQERIGNLSATALELLSPRRLAPSIVVTYVASDRAWAQWAAWHLETAGCRVTLDAWEVRAGDNFISRLQKSIEPGVRVLLIASANLYRSAGSSAEWNSPLVGETGLTVVRVDAQNLPPQFVSVALVDVNGLGPDDARRKLIQTVTGDLPRDELPRFPGTDEAVAAPLEPVHRLSIMHAPDDVMYAELLFEALNRPDMAWLPTLFSTATGDLQSPRLDVLGGDLTLVVVTPGLLSSGYLQSVEMQEIRRRHEERRHGIVPVIARHAAWENGWFGRMTPLPPGGRPISAHDSRDETIKQVVEGVRLLAKALSAPGPEPEAIHRPHGDLVRLEEVFLPAGVPQLTFVEPETFKKLQLALRQPGIGVIIEGPSGIGKTTLLRQAAARSDLREPMRILQASNQRDAEAIQKLADGHQGVVAVDDFHRLAAATRTMLVNYAKALADGESTAKLVLVGIPHAAGDLVPIPPDLANRIRVFRPAPVSASVILQMIAKGEAALNIQFTIREEIAVSAAGSLLTAQTLCNQLAGMANVSSTVERRRIIDGDLADARAEVFGALRLKYETTVHRFTQLDGEDQTVCIDLLLRLAGTDDGILRLDDLRNDPRLRATVTRVFLSEVAEALSADEQIAQHLFLDRAGRRLIADDPQFLFYLRHLGRDALLERAGKKPQTARDQVFICYSREDKKWLDRVTKHLDPWSGRVDIWSDERIAPGELWEDEIATALHRTAVAILLVSADMIASPFVKREELPRLYAAAETGGCRIIPLLVRPSAFAHIPQLNRFQAANPRGRSLAELPEHEAEIVLAMLAKDVAEMFKEG</sequence>
<dbReference type="Gene3D" id="3.40.50.300">
    <property type="entry name" value="P-loop containing nucleotide triphosphate hydrolases"/>
    <property type="match status" value="2"/>
</dbReference>
<dbReference type="InterPro" id="IPR000157">
    <property type="entry name" value="TIR_dom"/>
</dbReference>
<comment type="caution">
    <text evidence="2">The sequence shown here is derived from an EMBL/GenBank/DDBJ whole genome shotgun (WGS) entry which is preliminary data.</text>
</comment>
<dbReference type="InterPro" id="IPR027417">
    <property type="entry name" value="P-loop_NTPase"/>
</dbReference>
<name>A0A919VT57_9ACTN</name>
<organism evidence="2 3">
    <name type="scientific">Winogradskya consettensis</name>
    <dbReference type="NCBI Taxonomy" id="113560"/>
    <lineage>
        <taxon>Bacteria</taxon>
        <taxon>Bacillati</taxon>
        <taxon>Actinomycetota</taxon>
        <taxon>Actinomycetes</taxon>
        <taxon>Micromonosporales</taxon>
        <taxon>Micromonosporaceae</taxon>
        <taxon>Winogradskya</taxon>
    </lineage>
</organism>
<dbReference type="EMBL" id="BOQP01000021">
    <property type="protein sequence ID" value="GIM74515.1"/>
    <property type="molecule type" value="Genomic_DNA"/>
</dbReference>
<dbReference type="Gene3D" id="3.40.50.10140">
    <property type="entry name" value="Toll/interleukin-1 receptor homology (TIR) domain"/>
    <property type="match status" value="2"/>
</dbReference>
<evidence type="ECO:0000259" key="1">
    <source>
        <dbReference type="PROSITE" id="PS50104"/>
    </source>
</evidence>
<dbReference type="InterPro" id="IPR003593">
    <property type="entry name" value="AAA+_ATPase"/>
</dbReference>
<dbReference type="CDD" id="cd00009">
    <property type="entry name" value="AAA"/>
    <property type="match status" value="1"/>
</dbReference>
<evidence type="ECO:0000313" key="3">
    <source>
        <dbReference type="Proteomes" id="UP000680865"/>
    </source>
</evidence>
<dbReference type="Pfam" id="PF22738">
    <property type="entry name" value="NNH7"/>
    <property type="match status" value="1"/>
</dbReference>
<dbReference type="InterPro" id="IPR054567">
    <property type="entry name" value="NNH7"/>
</dbReference>
<gene>
    <name evidence="2" type="ORF">Aco04nite_40680</name>
</gene>
<feature type="domain" description="TIR" evidence="1">
    <location>
        <begin position="1462"/>
        <end position="1597"/>
    </location>
</feature>
<accession>A0A919VT57</accession>
<reference evidence="2" key="1">
    <citation type="submission" date="2021-03" db="EMBL/GenBank/DDBJ databases">
        <title>Whole genome shotgun sequence of Actinoplanes consettensis NBRC 14913.</title>
        <authorList>
            <person name="Komaki H."/>
            <person name="Tamura T."/>
        </authorList>
    </citation>
    <scope>NUCLEOTIDE SEQUENCE</scope>
    <source>
        <strain evidence="2">NBRC 14913</strain>
    </source>
</reference>
<dbReference type="SMART" id="SM00255">
    <property type="entry name" value="TIR"/>
    <property type="match status" value="1"/>
</dbReference>
<keyword evidence="3" id="KW-1185">Reference proteome</keyword>
<dbReference type="PROSITE" id="PS50104">
    <property type="entry name" value="TIR"/>
    <property type="match status" value="1"/>
</dbReference>
<protein>
    <recommendedName>
        <fullName evidence="1">TIR domain-containing protein</fullName>
    </recommendedName>
</protein>
<dbReference type="Proteomes" id="UP000680865">
    <property type="component" value="Unassembled WGS sequence"/>
</dbReference>
<dbReference type="GO" id="GO:0007165">
    <property type="term" value="P:signal transduction"/>
    <property type="evidence" value="ECO:0007669"/>
    <property type="project" value="InterPro"/>
</dbReference>